<feature type="region of interest" description="Disordered" evidence="1">
    <location>
        <begin position="905"/>
        <end position="1119"/>
    </location>
</feature>
<dbReference type="PANTHER" id="PTHR15964:SF0">
    <property type="entry name" value="APOLIPOPROTEIN B RECEPTOR"/>
    <property type="match status" value="1"/>
</dbReference>
<feature type="compositionally biased region" description="Basic and acidic residues" evidence="1">
    <location>
        <begin position="706"/>
        <end position="716"/>
    </location>
</feature>
<feature type="compositionally biased region" description="Basic and acidic residues" evidence="1">
    <location>
        <begin position="300"/>
        <end position="309"/>
    </location>
</feature>
<dbReference type="InterPro" id="IPR026158">
    <property type="entry name" value="ApolipoprotB_rcpt"/>
</dbReference>
<feature type="compositionally biased region" description="Low complexity" evidence="1">
    <location>
        <begin position="1018"/>
        <end position="1031"/>
    </location>
</feature>
<feature type="compositionally biased region" description="Basic and acidic residues" evidence="1">
    <location>
        <begin position="567"/>
        <end position="579"/>
    </location>
</feature>
<feature type="compositionally biased region" description="Acidic residues" evidence="1">
    <location>
        <begin position="492"/>
        <end position="507"/>
    </location>
</feature>
<feature type="compositionally biased region" description="Basic and acidic residues" evidence="1">
    <location>
        <begin position="399"/>
        <end position="418"/>
    </location>
</feature>
<keyword evidence="2" id="KW-0675">Receptor</keyword>
<dbReference type="GO" id="GO:0006869">
    <property type="term" value="P:lipid transport"/>
    <property type="evidence" value="ECO:0007669"/>
    <property type="project" value="InterPro"/>
</dbReference>
<organism evidence="2 3">
    <name type="scientific">Pteropus alecto</name>
    <name type="common">Black flying fox</name>
    <dbReference type="NCBI Taxonomy" id="9402"/>
    <lineage>
        <taxon>Eukaryota</taxon>
        <taxon>Metazoa</taxon>
        <taxon>Chordata</taxon>
        <taxon>Craniata</taxon>
        <taxon>Vertebrata</taxon>
        <taxon>Euteleostomi</taxon>
        <taxon>Mammalia</taxon>
        <taxon>Eutheria</taxon>
        <taxon>Laurasiatheria</taxon>
        <taxon>Chiroptera</taxon>
        <taxon>Yinpterochiroptera</taxon>
        <taxon>Pteropodoidea</taxon>
        <taxon>Pteropodidae</taxon>
        <taxon>Pteropodinae</taxon>
        <taxon>Pteropus</taxon>
    </lineage>
</organism>
<keyword evidence="3" id="KW-1185">Reference proteome</keyword>
<dbReference type="STRING" id="9402.L5KK70"/>
<evidence type="ECO:0000313" key="2">
    <source>
        <dbReference type="EMBL" id="ELK10918.1"/>
    </source>
</evidence>
<feature type="compositionally biased region" description="Basic and acidic residues" evidence="1">
    <location>
        <begin position="75"/>
        <end position="92"/>
    </location>
</feature>
<evidence type="ECO:0000256" key="1">
    <source>
        <dbReference type="SAM" id="MobiDB-lite"/>
    </source>
</evidence>
<proteinExistence type="predicted"/>
<feature type="region of interest" description="Disordered" evidence="1">
    <location>
        <begin position="661"/>
        <end position="756"/>
    </location>
</feature>
<sequence length="1119" mass="121693">MDFLRLHLPELHQALRGALDSFSTFVSYLIGDEVPIAERREARAAEELGEVAAGKPGETAEEGAQEALEGLGGSESKRDGGLRGPGEGRRCQEGSSATEQTWGWRESSSYGSQADRQDTGAWEAAKASQCQEPSAPLEARKKSEAGSEAGKDRSSQAQESQEHNVQEVNREETLRTWEQEEEEEEVRAREPGVVGGVESEWTWQKEPERKASADGQKIESDVRELEEAVEEVVAEEIQRAGVKEAEREEIVVMVRNDQSTGAQWTQELGAESEDGTALGREKASATLGREEAWTPSGGEEAEKTSDWKEASTASDGEEAGTALGREEAWTPSGGEEAETTSDWKEASTASDGEEAGTALGREEAWTPSGGEEAETTSDWKEASTASDGEEAGTTSGGEEAGKTSGREEADLPGVRETEYGAVPGDRIPEGTRRVWALEMTLKGDQEKEVNGNREAEVNLFLKQTQALGIEDVEEVAKNQTAGREAAERQGSDEEVGEGFEGQTDQDEKEAMGRQDSEIKAVQASLEELLQTQEAKEEKESCWVVEVGLPQDKAANEAEGDADLEATPETRPEKEFREEKSEEEAQMGGEALGVECGALWHKVSEGQEPELMQGPQIPTEQPEEGQGHKEGLWSIPALSKEETERSLKEYPSNIEYVKPDTCEAEAWENGSRRDRERVNTQEEKAGTEAGEEEVTGGQESALPEVSEAFREWKKAEEAGFAAKNQELGGRHRAASGTDQSPGESDARKTKDEEVEAKVLWETDKTSRRGWRLEGAALSLQDSEDTWASPLAAEVVEDKAASDGRAAGTREGPEREAGETWDEALGRGCNSEGREDAGREGSVEEEVTGRGGQAEDFEAREGELWGEWAEVRESVVTQGSCGIDGFTSGSQVTRAEGPMAIVEAEGLLEGQILLEKEPGVWPTREQEQDSEGQRGDHDPEGEAQMPRDVEDVEVTGHKRAEAKEIDPEGLEDIQGQENQSTNQDPTEAEPGPHEEAAESAGGDVLGSWSEALLPGSRLDVSVPRSRILLSRSSSQRRSRPSFRRTPTSEQQEEPPSPPPEEVLSAPEQRLSQPEEPPEPSPPRPEGTPVPARRRPLGHGFGLAHHGMMQELQARLGRPKPQ</sequence>
<feature type="compositionally biased region" description="Basic and acidic residues" evidence="1">
    <location>
        <begin position="669"/>
        <end position="685"/>
    </location>
</feature>
<dbReference type="AlphaFoldDB" id="L5KK70"/>
<feature type="compositionally biased region" description="Basic and acidic residues" evidence="1">
    <location>
        <begin position="279"/>
        <end position="292"/>
    </location>
</feature>
<protein>
    <submittedName>
        <fullName evidence="2">Apolipoprotein B-100 receptor</fullName>
    </submittedName>
</protein>
<feature type="compositionally biased region" description="Basic and acidic residues" evidence="1">
    <location>
        <begin position="508"/>
        <end position="518"/>
    </location>
</feature>
<name>L5KK70_PTEAL</name>
<feature type="region of interest" description="Disordered" evidence="1">
    <location>
        <begin position="477"/>
        <end position="519"/>
    </location>
</feature>
<feature type="compositionally biased region" description="Basic and acidic residues" evidence="1">
    <location>
        <begin position="912"/>
        <end position="964"/>
    </location>
</feature>
<dbReference type="PANTHER" id="PTHR15964">
    <property type="entry name" value="APOLIPOPROTEIN B48 RECEPTOR"/>
    <property type="match status" value="1"/>
</dbReference>
<dbReference type="GO" id="GO:0006641">
    <property type="term" value="P:triglyceride metabolic process"/>
    <property type="evidence" value="ECO:0007669"/>
    <property type="project" value="TreeGrafter"/>
</dbReference>
<dbReference type="Proteomes" id="UP000010552">
    <property type="component" value="Unassembled WGS sequence"/>
</dbReference>
<dbReference type="InParanoid" id="L5KK70"/>
<feature type="region of interest" description="Disordered" evidence="1">
    <location>
        <begin position="776"/>
        <end position="860"/>
    </location>
</feature>
<feature type="compositionally biased region" description="Polar residues" evidence="1">
    <location>
        <begin position="93"/>
        <end position="114"/>
    </location>
</feature>
<dbReference type="eggNOG" id="ENOG502SSHE">
    <property type="taxonomic scope" value="Eukaryota"/>
</dbReference>
<keyword evidence="2" id="KW-0449">Lipoprotein</keyword>
<feature type="compositionally biased region" description="Pro residues" evidence="1">
    <location>
        <begin position="1076"/>
        <end position="1085"/>
    </location>
</feature>
<gene>
    <name evidence="2" type="ORF">PAL_GLEAN10011847</name>
</gene>
<accession>L5KK70</accession>
<feature type="compositionally biased region" description="Basic and acidic residues" evidence="1">
    <location>
        <begin position="138"/>
        <end position="178"/>
    </location>
</feature>
<dbReference type="GO" id="GO:0030229">
    <property type="term" value="F:very-low-density lipoprotein particle receptor activity"/>
    <property type="evidence" value="ECO:0007669"/>
    <property type="project" value="TreeGrafter"/>
</dbReference>
<dbReference type="EMBL" id="KB030715">
    <property type="protein sequence ID" value="ELK10918.1"/>
    <property type="molecule type" value="Genomic_DNA"/>
</dbReference>
<feature type="compositionally biased region" description="Basic and acidic residues" evidence="1">
    <location>
        <begin position="830"/>
        <end position="840"/>
    </location>
</feature>
<feature type="compositionally biased region" description="Basic and acidic residues" evidence="1">
    <location>
        <begin position="743"/>
        <end position="756"/>
    </location>
</feature>
<evidence type="ECO:0000313" key="3">
    <source>
        <dbReference type="Proteomes" id="UP000010552"/>
    </source>
</evidence>
<feature type="compositionally biased region" description="Polar residues" evidence="1">
    <location>
        <begin position="973"/>
        <end position="982"/>
    </location>
</feature>
<feature type="region of interest" description="Disordered" evidence="1">
    <location>
        <begin position="258"/>
        <end position="427"/>
    </location>
</feature>
<feature type="region of interest" description="Disordered" evidence="1">
    <location>
        <begin position="49"/>
        <end position="222"/>
    </location>
</feature>
<dbReference type="GO" id="GO:0016020">
    <property type="term" value="C:membrane"/>
    <property type="evidence" value="ECO:0007669"/>
    <property type="project" value="TreeGrafter"/>
</dbReference>
<feature type="region of interest" description="Disordered" evidence="1">
    <location>
        <begin position="549"/>
        <end position="630"/>
    </location>
</feature>
<reference evidence="3" key="1">
    <citation type="journal article" date="2013" name="Science">
        <title>Comparative analysis of bat genomes provides insight into the evolution of flight and immunity.</title>
        <authorList>
            <person name="Zhang G."/>
            <person name="Cowled C."/>
            <person name="Shi Z."/>
            <person name="Huang Z."/>
            <person name="Bishop-Lilly K.A."/>
            <person name="Fang X."/>
            <person name="Wynne J.W."/>
            <person name="Xiong Z."/>
            <person name="Baker M.L."/>
            <person name="Zhao W."/>
            <person name="Tachedjian M."/>
            <person name="Zhu Y."/>
            <person name="Zhou P."/>
            <person name="Jiang X."/>
            <person name="Ng J."/>
            <person name="Yang L."/>
            <person name="Wu L."/>
            <person name="Xiao J."/>
            <person name="Feng Y."/>
            <person name="Chen Y."/>
            <person name="Sun X."/>
            <person name="Zhang Y."/>
            <person name="Marsh G.A."/>
            <person name="Crameri G."/>
            <person name="Broder C.C."/>
            <person name="Frey K.G."/>
            <person name="Wang L.F."/>
            <person name="Wang J."/>
        </authorList>
    </citation>
    <scope>NUCLEOTIDE SEQUENCE [LARGE SCALE GENOMIC DNA]</scope>
</reference>
<feature type="compositionally biased region" description="Basic and acidic residues" evidence="1">
    <location>
        <begin position="203"/>
        <end position="222"/>
    </location>
</feature>